<evidence type="ECO:0000256" key="5">
    <source>
        <dbReference type="ARBA" id="ARBA00012297"/>
    </source>
</evidence>
<dbReference type="CDD" id="cd13849">
    <property type="entry name" value="CuRO_1_LCC_plant"/>
    <property type="match status" value="1"/>
</dbReference>
<feature type="domain" description="Plastocyanin-like" evidence="20">
    <location>
        <begin position="886"/>
        <end position="998"/>
    </location>
</feature>
<evidence type="ECO:0000256" key="4">
    <source>
        <dbReference type="ARBA" id="ARBA00010609"/>
    </source>
</evidence>
<feature type="short sequence motif" description="VHIID" evidence="15">
    <location>
        <begin position="525"/>
        <end position="529"/>
    </location>
</feature>
<comment type="cofactor">
    <cofactor evidence="16">
        <name>Cu cation</name>
        <dbReference type="ChEBI" id="CHEBI:23378"/>
    </cofactor>
    <text evidence="16">Binds 4 Cu cations per monomer.</text>
</comment>
<evidence type="ECO:0000256" key="16">
    <source>
        <dbReference type="RuleBase" id="RU361119"/>
    </source>
</evidence>
<feature type="compositionally biased region" description="Polar residues" evidence="17">
    <location>
        <begin position="207"/>
        <end position="219"/>
    </location>
</feature>
<evidence type="ECO:0000259" key="19">
    <source>
        <dbReference type="Pfam" id="PF07731"/>
    </source>
</evidence>
<feature type="compositionally biased region" description="Polar residues" evidence="17">
    <location>
        <begin position="84"/>
        <end position="97"/>
    </location>
</feature>
<evidence type="ECO:0000256" key="2">
    <source>
        <dbReference type="ARBA" id="ARBA00002075"/>
    </source>
</evidence>
<keyword evidence="22" id="KW-1185">Reference proteome</keyword>
<evidence type="ECO:0000259" key="20">
    <source>
        <dbReference type="Pfam" id="PF07732"/>
    </source>
</evidence>
<dbReference type="PROSITE" id="PS00079">
    <property type="entry name" value="MULTICOPPER_OXIDASE1"/>
    <property type="match status" value="1"/>
</dbReference>
<evidence type="ECO:0000256" key="3">
    <source>
        <dbReference type="ARBA" id="ARBA00004271"/>
    </source>
</evidence>
<evidence type="ECO:0000256" key="7">
    <source>
        <dbReference type="ARBA" id="ARBA00022525"/>
    </source>
</evidence>
<comment type="similarity">
    <text evidence="15">Belongs to the GRAS family.</text>
</comment>
<feature type="region of interest" description="Disordered" evidence="17">
    <location>
        <begin position="189"/>
        <end position="234"/>
    </location>
</feature>
<dbReference type="InterPro" id="IPR045087">
    <property type="entry name" value="Cu-oxidase_fam"/>
</dbReference>
<dbReference type="InterPro" id="IPR002355">
    <property type="entry name" value="Cu_oxidase_Cu_BS"/>
</dbReference>
<dbReference type="InterPro" id="IPR001117">
    <property type="entry name" value="Cu-oxidase_2nd"/>
</dbReference>
<dbReference type="InterPro" id="IPR011707">
    <property type="entry name" value="Cu-oxidase-like_N"/>
</dbReference>
<feature type="region of interest" description="Disordered" evidence="17">
    <location>
        <begin position="384"/>
        <end position="411"/>
    </location>
</feature>
<evidence type="ECO:0000256" key="9">
    <source>
        <dbReference type="ARBA" id="ARBA00022737"/>
    </source>
</evidence>
<dbReference type="EC" id="1.10.3.2" evidence="5 16"/>
<evidence type="ECO:0000256" key="14">
    <source>
        <dbReference type="ARBA" id="ARBA00023185"/>
    </source>
</evidence>
<proteinExistence type="inferred from homology"/>
<evidence type="ECO:0000256" key="11">
    <source>
        <dbReference type="ARBA" id="ARBA00023008"/>
    </source>
</evidence>
<dbReference type="PROSITE" id="PS50985">
    <property type="entry name" value="GRAS"/>
    <property type="match status" value="1"/>
</dbReference>
<sequence>MGTGIRDLRGVMNGFKHDQLFPDPITVNGLKLKGLPPPTTAAHLDGFIDMQDGPFLQAPSDSALNASAPRSFMDDLFTEEDASNSLDLGGQQQSSNHRSSRLDLPDDHPGPPPSVCTPNADLSPGTETGTLDDSEIFSDIGLNYISQMLMEENIDDKFDVYLENPALFDAENTFLEILHENFTASPGQPPLCSSHFSDSPDGDLHGSSGSSTATDNSHSYDAPETHPVPIDDYPQSSFSSVNSFGDILEGVEESLLSTLVAPDLPADSQPAWLFQRGIEETHQFLLSNDELVINLEANNFSLPQVSKEGTRLVEVKAEGGVSEHAVHPSRGRKNRHGEDLDLEEGRSIKQSAVFSGESGRTKLFDEVLLCKGGNCATAVDKFRERSQTEASKVSHGGHSKGRKGRGKKQPKREVVDLLTLLTHCAQAVAADDHRSANELLKQIRQHSSPFGDANQRLAYWFADGLQARLAGTGSQIYHSLTANRFPVTDVLKAYQLYTAVCPFRKVSHFFSTQTILNVAEKATRLHIIDFGMYYGFQWPCFLQRLSYRPDGPPKVRMTGIDVPMHGFRPTELIDETGRRLADYASSFRIPFEFRPIATTKWDGIRVEDLDLRDDEVVIVNCLFRFKNLLDETVMVDNPRDKVLNTIRKINPDVFIHGVVNGTYSAPFFVTRFREALFHYSSMFDMIEMNAPQEDESRQLIEKVLFGREALNVIACEGAERLERPETYKRWHVRNLRAGFVQLPLNRDIVKKATDRVKSCYHKDFVVDEDNRWLLQGWKGRIVYALSTWKSNSSCSKVKAASTGKFTAPGEDNNETLIALNAVDTSDLVSSASARHGFDEDKHGEIFNPQPVVVATCFSLKNSAGWLFFSSAEEAFPAEILDEFEITLRNATRLCKTKSIVTVNGEFPGPKIVAREGDRVVVKVVNHVENNITIHWHGVRQLRSGWADGPEYITQCAIQTGRSYVYNFSTAGQRGTFWWHAHASWLRATVYGALIILPKPGVPYPFPKPYKEVPIIFGEWFNADPEAVIAQALQTGAGPNVSDAYTINGLPGRLYNCSGKDTFKLKVKPGKTYLLRLINAALNDELFFSIANHTVTVVETDANYVKPFDADTILITPGQTTNVLLHAKPTFPNATFLFAARPYATGQGTFDNTTTAGVLEYRNPIGSGSTKLPLLRPALPSLNDTAYATNFASKLRSLADARYPANVPRTVDQRFYFTVGLGADPCPANQTCQGPNGTKFAASINNVSFAFPSTALLQAHYLGRSHGVYTTDFPNNPPYPFNYTGTAPNNTFVSHGTKVVVLPFNTSVEVVMQDTSTLGAENHPMHLHGHNFYVVGTGFGNYDPMNDPPKFNLADPVEKNTVGVPAGGWLAIRFLADNPGAWLMHCHIDVHLSWGLRMAWLVNDGALPTQKLPPPPSDIPRC</sequence>
<dbReference type="NCBIfam" id="TIGR03389">
    <property type="entry name" value="laccase"/>
    <property type="match status" value="1"/>
</dbReference>
<keyword evidence="13" id="KW-0804">Transcription</keyword>
<accession>A0A9E7GLJ9</accession>
<dbReference type="GO" id="GO:0052716">
    <property type="term" value="F:hydroquinone:oxygen oxidoreductase activity"/>
    <property type="evidence" value="ECO:0007669"/>
    <property type="project" value="UniProtKB-EC"/>
</dbReference>
<feature type="region of interest" description="Disordered" evidence="17">
    <location>
        <begin position="84"/>
        <end position="134"/>
    </location>
</feature>
<dbReference type="Pfam" id="PF07731">
    <property type="entry name" value="Cu-oxidase_2"/>
    <property type="match status" value="1"/>
</dbReference>
<dbReference type="Pfam" id="PF07732">
    <property type="entry name" value="Cu-oxidase_3"/>
    <property type="match status" value="1"/>
</dbReference>
<dbReference type="FunFam" id="2.60.40.420:FF:000062">
    <property type="entry name" value="Laccase"/>
    <property type="match status" value="1"/>
</dbReference>
<comment type="catalytic activity">
    <reaction evidence="1 16">
        <text>4 hydroquinone + O2 = 4 benzosemiquinone + 2 H2O</text>
        <dbReference type="Rhea" id="RHEA:11276"/>
        <dbReference type="ChEBI" id="CHEBI:15377"/>
        <dbReference type="ChEBI" id="CHEBI:15379"/>
        <dbReference type="ChEBI" id="CHEBI:17594"/>
        <dbReference type="ChEBI" id="CHEBI:17977"/>
        <dbReference type="EC" id="1.10.3.2"/>
    </reaction>
</comment>
<dbReference type="EMBL" id="CP097508">
    <property type="protein sequence ID" value="URE13398.1"/>
    <property type="molecule type" value="Genomic_DNA"/>
</dbReference>
<keyword evidence="10 16" id="KW-0560">Oxidoreductase</keyword>
<dbReference type="SUPFAM" id="SSF49503">
    <property type="entry name" value="Cupredoxins"/>
    <property type="match status" value="3"/>
</dbReference>
<dbReference type="InterPro" id="IPR034285">
    <property type="entry name" value="CuRO_2_LCC"/>
</dbReference>
<feature type="region of interest" description="SAW" evidence="15">
    <location>
        <begin position="714"/>
        <end position="789"/>
    </location>
</feature>
<dbReference type="GO" id="GO:0048046">
    <property type="term" value="C:apoplast"/>
    <property type="evidence" value="ECO:0007669"/>
    <property type="project" value="UniProtKB-SubCell"/>
</dbReference>
<feature type="region of interest" description="Leucine repeat II (LRII)" evidence="15">
    <location>
        <begin position="575"/>
        <end position="607"/>
    </location>
</feature>
<keyword evidence="6 16" id="KW-0052">Apoplast</keyword>
<evidence type="ECO:0000256" key="8">
    <source>
        <dbReference type="ARBA" id="ARBA00022723"/>
    </source>
</evidence>
<gene>
    <name evidence="21" type="ORF">MUK42_04595</name>
</gene>
<keyword evidence="11 16" id="KW-0186">Copper</keyword>
<dbReference type="FunFam" id="2.60.40.420:FF:000049">
    <property type="entry name" value="Laccase"/>
    <property type="match status" value="1"/>
</dbReference>
<keyword evidence="8 16" id="KW-0479">Metal-binding</keyword>
<dbReference type="Pfam" id="PF03514">
    <property type="entry name" value="GRAS"/>
    <property type="match status" value="1"/>
</dbReference>
<evidence type="ECO:0000256" key="13">
    <source>
        <dbReference type="ARBA" id="ARBA00023163"/>
    </source>
</evidence>
<comment type="function">
    <text evidence="2 16">Lignin degradation and detoxification of lignin-derived products.</text>
</comment>
<keyword evidence="9 16" id="KW-0677">Repeat</keyword>
<dbReference type="Proteomes" id="UP001055439">
    <property type="component" value="Chromosome 6"/>
</dbReference>
<dbReference type="OrthoDB" id="2121828at2759"/>
<comment type="caution">
    <text evidence="15">Lacks conserved residue(s) required for the propagation of feature annotation.</text>
</comment>
<evidence type="ECO:0000256" key="15">
    <source>
        <dbReference type="PROSITE-ProRule" id="PRU01191"/>
    </source>
</evidence>
<dbReference type="InterPro" id="IPR034289">
    <property type="entry name" value="CuRO_3_LCC"/>
</dbReference>
<evidence type="ECO:0000256" key="6">
    <source>
        <dbReference type="ARBA" id="ARBA00022523"/>
    </source>
</evidence>
<feature type="compositionally biased region" description="Basic and acidic residues" evidence="17">
    <location>
        <begin position="100"/>
        <end position="109"/>
    </location>
</feature>
<evidence type="ECO:0000256" key="17">
    <source>
        <dbReference type="SAM" id="MobiDB-lite"/>
    </source>
</evidence>
<feature type="domain" description="Plastocyanin-like" evidence="19">
    <location>
        <begin position="1272"/>
        <end position="1403"/>
    </location>
</feature>
<dbReference type="PROSITE" id="PS00080">
    <property type="entry name" value="MULTICOPPER_OXIDASE2"/>
    <property type="match status" value="1"/>
</dbReference>
<organism evidence="21 22">
    <name type="scientific">Musa troglodytarum</name>
    <name type="common">fe'i banana</name>
    <dbReference type="NCBI Taxonomy" id="320322"/>
    <lineage>
        <taxon>Eukaryota</taxon>
        <taxon>Viridiplantae</taxon>
        <taxon>Streptophyta</taxon>
        <taxon>Embryophyta</taxon>
        <taxon>Tracheophyta</taxon>
        <taxon>Spermatophyta</taxon>
        <taxon>Magnoliopsida</taxon>
        <taxon>Liliopsida</taxon>
        <taxon>Zingiberales</taxon>
        <taxon>Musaceae</taxon>
        <taxon>Musa</taxon>
    </lineage>
</organism>
<feature type="region of interest" description="VHIID" evidence="15">
    <location>
        <begin position="494"/>
        <end position="559"/>
    </location>
</feature>
<reference evidence="21" key="1">
    <citation type="submission" date="2022-05" db="EMBL/GenBank/DDBJ databases">
        <title>The Musa troglodytarum L. genome provides insights into the mechanism of non-climacteric behaviour and enrichment of carotenoids.</title>
        <authorList>
            <person name="Wang J."/>
        </authorList>
    </citation>
    <scope>NUCLEOTIDE SEQUENCE</scope>
    <source>
        <tissue evidence="21">Leaf</tissue>
    </source>
</reference>
<dbReference type="GO" id="GO:0005507">
    <property type="term" value="F:copper ion binding"/>
    <property type="evidence" value="ECO:0007669"/>
    <property type="project" value="InterPro"/>
</dbReference>
<evidence type="ECO:0000256" key="12">
    <source>
        <dbReference type="ARBA" id="ARBA00023015"/>
    </source>
</evidence>
<keyword evidence="14 16" id="KW-0439">Lignin degradation</keyword>
<protein>
    <recommendedName>
        <fullName evidence="5 16">Laccase</fullName>
        <ecNumber evidence="5 16">1.10.3.2</ecNumber>
    </recommendedName>
    <alternativeName>
        <fullName evidence="16">Benzenediol:oxygen oxidoreductase</fullName>
    </alternativeName>
    <alternativeName>
        <fullName evidence="16">Diphenol oxidase</fullName>
    </alternativeName>
    <alternativeName>
        <fullName evidence="16">Urishiol oxidase</fullName>
    </alternativeName>
</protein>
<dbReference type="GO" id="GO:0046274">
    <property type="term" value="P:lignin catabolic process"/>
    <property type="evidence" value="ECO:0007669"/>
    <property type="project" value="UniProtKB-KW"/>
</dbReference>
<comment type="subcellular location">
    <subcellularLocation>
        <location evidence="3 16">Secreted</location>
        <location evidence="3 16">Extracellular space</location>
        <location evidence="3 16">Apoplast</location>
    </subcellularLocation>
</comment>
<dbReference type="InterPro" id="IPR011706">
    <property type="entry name" value="Cu-oxidase_C"/>
</dbReference>
<feature type="region of interest" description="Leucine repeat I (LRI)" evidence="15">
    <location>
        <begin position="415"/>
        <end position="475"/>
    </location>
</feature>
<feature type="compositionally biased region" description="Basic residues" evidence="17">
    <location>
        <begin position="395"/>
        <end position="410"/>
    </location>
</feature>
<dbReference type="CDD" id="cd13897">
    <property type="entry name" value="CuRO_3_LCC_plant"/>
    <property type="match status" value="1"/>
</dbReference>
<dbReference type="Gene3D" id="2.60.40.420">
    <property type="entry name" value="Cupredoxins - blue copper proteins"/>
    <property type="match status" value="3"/>
</dbReference>
<dbReference type="CDD" id="cd13875">
    <property type="entry name" value="CuRO_2_LCC_plant"/>
    <property type="match status" value="1"/>
</dbReference>
<name>A0A9E7GLJ9_9LILI</name>
<dbReference type="InterPro" id="IPR005202">
    <property type="entry name" value="TF_GRAS"/>
</dbReference>
<evidence type="ECO:0000313" key="22">
    <source>
        <dbReference type="Proteomes" id="UP001055439"/>
    </source>
</evidence>
<keyword evidence="7 16" id="KW-0964">Secreted</keyword>
<feature type="region of interest" description="Disordered" evidence="17">
    <location>
        <begin position="319"/>
        <end position="339"/>
    </location>
</feature>
<dbReference type="Pfam" id="PF00394">
    <property type="entry name" value="Cu-oxidase"/>
    <property type="match status" value="1"/>
</dbReference>
<evidence type="ECO:0000256" key="10">
    <source>
        <dbReference type="ARBA" id="ARBA00023002"/>
    </source>
</evidence>
<keyword evidence="12" id="KW-0805">Transcription regulation</keyword>
<evidence type="ECO:0000259" key="18">
    <source>
        <dbReference type="Pfam" id="PF00394"/>
    </source>
</evidence>
<dbReference type="PANTHER" id="PTHR11709:SF522">
    <property type="entry name" value="LACCASE-4"/>
    <property type="match status" value="1"/>
</dbReference>
<evidence type="ECO:0000313" key="21">
    <source>
        <dbReference type="EMBL" id="URE13398.1"/>
    </source>
</evidence>
<dbReference type="InterPro" id="IPR033138">
    <property type="entry name" value="Cu_oxidase_CS"/>
</dbReference>
<dbReference type="InterPro" id="IPR008972">
    <property type="entry name" value="Cupredoxin"/>
</dbReference>
<feature type="domain" description="Plastocyanin-like" evidence="18">
    <location>
        <begin position="1011"/>
        <end position="1162"/>
    </location>
</feature>
<comment type="similarity">
    <text evidence="4 16">Belongs to the multicopper oxidase family.</text>
</comment>
<dbReference type="PANTHER" id="PTHR11709">
    <property type="entry name" value="MULTI-COPPER OXIDASE"/>
    <property type="match status" value="1"/>
</dbReference>
<dbReference type="InterPro" id="IPR034288">
    <property type="entry name" value="CuRO_1_LCC"/>
</dbReference>
<evidence type="ECO:0000256" key="1">
    <source>
        <dbReference type="ARBA" id="ARBA00000349"/>
    </source>
</evidence>
<dbReference type="InterPro" id="IPR017761">
    <property type="entry name" value="Laccase"/>
</dbReference>